<sequence length="68" mass="7397">MQHYLRHDTHGQASSPVGVLMSADEGKFETSVRPGGDDLCGGKSKLISMRPARAIFGNVNYHSLNLLQ</sequence>
<gene>
    <name evidence="1" type="ORF">PXEA_LOCUS34382</name>
</gene>
<evidence type="ECO:0000313" key="2">
    <source>
        <dbReference type="Proteomes" id="UP000784294"/>
    </source>
</evidence>
<protein>
    <submittedName>
        <fullName evidence="1">Uncharacterized protein</fullName>
    </submittedName>
</protein>
<keyword evidence="2" id="KW-1185">Reference proteome</keyword>
<organism evidence="1 2">
    <name type="scientific">Protopolystoma xenopodis</name>
    <dbReference type="NCBI Taxonomy" id="117903"/>
    <lineage>
        <taxon>Eukaryota</taxon>
        <taxon>Metazoa</taxon>
        <taxon>Spiralia</taxon>
        <taxon>Lophotrochozoa</taxon>
        <taxon>Platyhelminthes</taxon>
        <taxon>Monogenea</taxon>
        <taxon>Polyopisthocotylea</taxon>
        <taxon>Polystomatidea</taxon>
        <taxon>Polystomatidae</taxon>
        <taxon>Protopolystoma</taxon>
    </lineage>
</organism>
<reference evidence="1" key="1">
    <citation type="submission" date="2018-11" db="EMBL/GenBank/DDBJ databases">
        <authorList>
            <consortium name="Pathogen Informatics"/>
        </authorList>
    </citation>
    <scope>NUCLEOTIDE SEQUENCE</scope>
</reference>
<proteinExistence type="predicted"/>
<name>A0A3S5CV46_9PLAT</name>
<evidence type="ECO:0000313" key="1">
    <source>
        <dbReference type="EMBL" id="VEL40942.1"/>
    </source>
</evidence>
<dbReference type="AlphaFoldDB" id="A0A3S5CV46"/>
<dbReference type="EMBL" id="CAAALY010267130">
    <property type="protein sequence ID" value="VEL40942.1"/>
    <property type="molecule type" value="Genomic_DNA"/>
</dbReference>
<accession>A0A3S5CV46</accession>
<comment type="caution">
    <text evidence="1">The sequence shown here is derived from an EMBL/GenBank/DDBJ whole genome shotgun (WGS) entry which is preliminary data.</text>
</comment>
<dbReference type="Proteomes" id="UP000784294">
    <property type="component" value="Unassembled WGS sequence"/>
</dbReference>